<evidence type="ECO:0000256" key="4">
    <source>
        <dbReference type="SAM" id="SignalP"/>
    </source>
</evidence>
<dbReference type="SUPFAM" id="SSF55073">
    <property type="entry name" value="Nucleotide cyclase"/>
    <property type="match status" value="1"/>
</dbReference>
<keyword evidence="3" id="KW-0812">Transmembrane</keyword>
<dbReference type="NCBIfam" id="TIGR00254">
    <property type="entry name" value="GGDEF"/>
    <property type="match status" value="1"/>
</dbReference>
<dbReference type="CDD" id="cd01949">
    <property type="entry name" value="GGDEF"/>
    <property type="match status" value="1"/>
</dbReference>
<feature type="domain" description="GGDEF" evidence="5">
    <location>
        <begin position="489"/>
        <end position="623"/>
    </location>
</feature>
<accession>A0AB39UVF6</accession>
<feature type="transmembrane region" description="Helical" evidence="3">
    <location>
        <begin position="339"/>
        <end position="358"/>
    </location>
</feature>
<feature type="transmembrane region" description="Helical" evidence="3">
    <location>
        <begin position="187"/>
        <end position="209"/>
    </location>
</feature>
<dbReference type="PROSITE" id="PS50887">
    <property type="entry name" value="GGDEF"/>
    <property type="match status" value="1"/>
</dbReference>
<keyword evidence="3" id="KW-0472">Membrane</keyword>
<feature type="chain" id="PRO_5044275130" description="diguanylate cyclase" evidence="4">
    <location>
        <begin position="22"/>
        <end position="623"/>
    </location>
</feature>
<dbReference type="InterPro" id="IPR029787">
    <property type="entry name" value="Nucleotide_cyclase"/>
</dbReference>
<evidence type="ECO:0000256" key="1">
    <source>
        <dbReference type="ARBA" id="ARBA00012528"/>
    </source>
</evidence>
<evidence type="ECO:0000313" key="6">
    <source>
        <dbReference type="EMBL" id="XDT72292.1"/>
    </source>
</evidence>
<dbReference type="EC" id="2.7.7.65" evidence="1"/>
<dbReference type="InterPro" id="IPR011623">
    <property type="entry name" value="7TMR_DISM_rcpt_extracell_dom1"/>
</dbReference>
<protein>
    <recommendedName>
        <fullName evidence="1">diguanylate cyclase</fullName>
        <ecNumber evidence="1">2.7.7.65</ecNumber>
    </recommendedName>
</protein>
<keyword evidence="3" id="KW-1133">Transmembrane helix</keyword>
<dbReference type="RefSeq" id="WP_369601303.1">
    <property type="nucleotide sequence ID" value="NZ_CP154858.1"/>
</dbReference>
<dbReference type="InterPro" id="IPR000160">
    <property type="entry name" value="GGDEF_dom"/>
</dbReference>
<organism evidence="6">
    <name type="scientific">Thermohahella caldifontis</name>
    <dbReference type="NCBI Taxonomy" id="3142973"/>
    <lineage>
        <taxon>Bacteria</taxon>
        <taxon>Pseudomonadati</taxon>
        <taxon>Pseudomonadota</taxon>
        <taxon>Gammaproteobacteria</taxon>
        <taxon>Oceanospirillales</taxon>
        <taxon>Hahellaceae</taxon>
        <taxon>Thermohahella</taxon>
    </lineage>
</organism>
<gene>
    <name evidence="6" type="ORF">AAIA72_16080</name>
</gene>
<dbReference type="Gene3D" id="3.30.70.270">
    <property type="match status" value="1"/>
</dbReference>
<dbReference type="GO" id="GO:1902201">
    <property type="term" value="P:negative regulation of bacterial-type flagellum-dependent cell motility"/>
    <property type="evidence" value="ECO:0007669"/>
    <property type="project" value="TreeGrafter"/>
</dbReference>
<name>A0AB39UVF6_9GAMM</name>
<dbReference type="PANTHER" id="PTHR45138">
    <property type="entry name" value="REGULATORY COMPONENTS OF SENSORY TRANSDUCTION SYSTEM"/>
    <property type="match status" value="1"/>
</dbReference>
<dbReference type="PANTHER" id="PTHR45138:SF24">
    <property type="entry name" value="DIGUANYLATE CYCLASE DGCC-RELATED"/>
    <property type="match status" value="1"/>
</dbReference>
<dbReference type="InterPro" id="IPR043128">
    <property type="entry name" value="Rev_trsase/Diguanyl_cyclase"/>
</dbReference>
<dbReference type="InterPro" id="IPR011622">
    <property type="entry name" value="7TMR_DISM_rcpt_extracell_dom2"/>
</dbReference>
<dbReference type="GO" id="GO:0005886">
    <property type="term" value="C:plasma membrane"/>
    <property type="evidence" value="ECO:0007669"/>
    <property type="project" value="TreeGrafter"/>
</dbReference>
<reference evidence="6" key="1">
    <citation type="submission" date="2024-05" db="EMBL/GenBank/DDBJ databases">
        <title>Genome sequencing of novel strain.</title>
        <authorList>
            <person name="Ganbat D."/>
            <person name="Ganbat S."/>
            <person name="Lee S.-J."/>
        </authorList>
    </citation>
    <scope>NUCLEOTIDE SEQUENCE</scope>
    <source>
        <strain evidence="6">SMD15-11</strain>
    </source>
</reference>
<dbReference type="InterPro" id="IPR050469">
    <property type="entry name" value="Diguanylate_Cyclase"/>
</dbReference>
<feature type="signal peptide" evidence="4">
    <location>
        <begin position="1"/>
        <end position="21"/>
    </location>
</feature>
<keyword evidence="2" id="KW-0175">Coiled coil</keyword>
<dbReference type="Pfam" id="PF00990">
    <property type="entry name" value="GGDEF"/>
    <property type="match status" value="1"/>
</dbReference>
<proteinExistence type="predicted"/>
<dbReference type="Gene3D" id="2.60.40.2380">
    <property type="match status" value="1"/>
</dbReference>
<evidence type="ECO:0000259" key="5">
    <source>
        <dbReference type="PROSITE" id="PS50887"/>
    </source>
</evidence>
<dbReference type="Pfam" id="PF07696">
    <property type="entry name" value="7TMR-DISMED2"/>
    <property type="match status" value="1"/>
</dbReference>
<feature type="transmembrane region" description="Helical" evidence="3">
    <location>
        <begin position="248"/>
        <end position="272"/>
    </location>
</feature>
<dbReference type="Pfam" id="PF07695">
    <property type="entry name" value="7TMR-DISM_7TM"/>
    <property type="match status" value="1"/>
</dbReference>
<evidence type="ECO:0000256" key="3">
    <source>
        <dbReference type="SAM" id="Phobius"/>
    </source>
</evidence>
<dbReference type="GO" id="GO:0043709">
    <property type="term" value="P:cell adhesion involved in single-species biofilm formation"/>
    <property type="evidence" value="ECO:0007669"/>
    <property type="project" value="TreeGrafter"/>
</dbReference>
<feature type="transmembrane region" description="Helical" evidence="3">
    <location>
        <begin position="307"/>
        <end position="327"/>
    </location>
</feature>
<feature type="transmembrane region" description="Helical" evidence="3">
    <location>
        <begin position="216"/>
        <end position="236"/>
    </location>
</feature>
<dbReference type="SMART" id="SM00267">
    <property type="entry name" value="GGDEF"/>
    <property type="match status" value="1"/>
</dbReference>
<dbReference type="GO" id="GO:0052621">
    <property type="term" value="F:diguanylate cyclase activity"/>
    <property type="evidence" value="ECO:0007669"/>
    <property type="project" value="UniProtKB-EC"/>
</dbReference>
<keyword evidence="4" id="KW-0732">Signal</keyword>
<evidence type="ECO:0000256" key="2">
    <source>
        <dbReference type="SAM" id="Coils"/>
    </source>
</evidence>
<sequence>MTSFLKVLTVLLLALGLNAQASQHREPALRLGNQQQVYVANQIWYTQASPDADQIDRILARDDLSWQKNRQDVLNFGLDNQPWWLKLRLYNTTGQPLQRLLEVAYPLLDHVDLYVVAEGQVVTVYRSGDALPFSHRPIRHRNFLFPFELKPDTDYTLYLRVQTEGSLQVPLMLWSPQAFFEADQVPLMLQSAFFGLLVIMAAYNFMLFLFLRDRAFLYYTLYIASIGLVQLDLHGFTRQFLWPEAAEWGQLAFVILASLATVFATTFSYRFLNFGIRPGIPGRLIQGGILLGLICLAVALFGSYHTAVMLILLAIFVASLIGIGVGGYQWLRGVQSARYFTLGWLVFLLGNILISLSKGGILPRLPEFEYAPQVGVALEALLFSIALAHRVQEEREQRLAMQKRLVQQERELREAQAATLRAREHYAREMEDRLELRSRQLQDAMSRLSNAQEKLRHIATLDPLTGLRNQSYFNDTLREEWNRCARAISPLSLILLDVDDFRDINQKHSALAGDELLRQIARVLETRVQRAGDSLFKLDGDRFALLLPHTPLEGAMQVAEELCDRIGHRVFDVEGERLHVTVSAGVSSELASQEPGWQQLVNAARDALSEAKDLGGSRAAFRL</sequence>
<feature type="coiled-coil region" evidence="2">
    <location>
        <begin position="391"/>
        <end position="454"/>
    </location>
</feature>
<dbReference type="AlphaFoldDB" id="A0AB39UVF6"/>
<feature type="transmembrane region" description="Helical" evidence="3">
    <location>
        <begin position="284"/>
        <end position="301"/>
    </location>
</feature>
<dbReference type="KEGG" id="tcd:AAIA72_16080"/>
<dbReference type="EMBL" id="CP154858">
    <property type="protein sequence ID" value="XDT72292.1"/>
    <property type="molecule type" value="Genomic_DNA"/>
</dbReference>